<organism evidence="2 3">
    <name type="scientific">Escherichia coli</name>
    <dbReference type="NCBI Taxonomy" id="562"/>
    <lineage>
        <taxon>Bacteria</taxon>
        <taxon>Pseudomonadati</taxon>
        <taxon>Pseudomonadota</taxon>
        <taxon>Gammaproteobacteria</taxon>
        <taxon>Enterobacterales</taxon>
        <taxon>Enterobacteriaceae</taxon>
        <taxon>Escherichia</taxon>
    </lineage>
</organism>
<reference evidence="2 3" key="1">
    <citation type="submission" date="2020-12" db="EMBL/GenBank/DDBJ databases">
        <title>FDA dAtabase for Regulatory Grade micrObial Sequences (FDA-ARGOS): Supporting development and validation of Infectious Disease Dx tests.</title>
        <authorList>
            <person name="Sproer C."/>
            <person name="Gronow S."/>
            <person name="Severitt S."/>
            <person name="Schroder I."/>
            <person name="Tallon L."/>
            <person name="Sadzewicz L."/>
            <person name="Zhao X."/>
            <person name="Boylan J."/>
            <person name="Ott S."/>
            <person name="Bowen H."/>
            <person name="Vavikolanu K."/>
            <person name="Mehta A."/>
            <person name="Aluvathingal J."/>
            <person name="Nadendla S."/>
            <person name="Lowell S."/>
            <person name="Myers T."/>
            <person name="Yan Y."/>
            <person name="Sichtig H."/>
        </authorList>
    </citation>
    <scope>NUCLEOTIDE SEQUENCE [LARGE SCALE GENOMIC DNA]</scope>
    <source>
        <strain evidence="2 3">FDAARGOS_945</strain>
    </source>
</reference>
<feature type="region of interest" description="Disordered" evidence="1">
    <location>
        <begin position="276"/>
        <end position="297"/>
    </location>
</feature>
<evidence type="ECO:0000256" key="1">
    <source>
        <dbReference type="SAM" id="MobiDB-lite"/>
    </source>
</evidence>
<name>A0A7T2IXY8_ECOLX</name>
<protein>
    <submittedName>
        <fullName evidence="2">Uncharacterized protein</fullName>
    </submittedName>
</protein>
<proteinExistence type="predicted"/>
<sequence>MRVNMALPLRGFYSTARAAELLGCTKDDFIHWAMTGNIRLHILIEGGYCYVKPYQAADFAYHDKLFDFVSGLQYLDESKKEVFLGFDDSLGKFNDVAERIVYIIENRLGGISAIDNLDVRDFYQSFTYKTNLCVSDDFCVLNSVLFFYNSLEWELKNLARYGVDSSTQNLKHYATVRGFWGVDVYNLFSAWKFCPLIQPNEDNRIYAPDSNFSVSLLTDKEIKFDIDDLYLSKSDFLTIKRVINNEGSDGVMPKKYSAYTMSNLHKWKSIAFSTPPETDSSLITQDNKLTQSKPKKERISASMRQVLALLIDEYLSDLKGQPTKIAAALEDIAERKGKDFTISDDTITNWLKR</sequence>
<feature type="compositionally biased region" description="Polar residues" evidence="1">
    <location>
        <begin position="276"/>
        <end position="292"/>
    </location>
</feature>
<dbReference type="AlphaFoldDB" id="A0A7T2IXY8"/>
<accession>A0A7T2IXY8</accession>
<dbReference type="EMBL" id="CP065611">
    <property type="protein sequence ID" value="QPR03592.1"/>
    <property type="molecule type" value="Genomic_DNA"/>
</dbReference>
<dbReference type="Proteomes" id="UP000594864">
    <property type="component" value="Chromosome"/>
</dbReference>
<evidence type="ECO:0000313" key="3">
    <source>
        <dbReference type="Proteomes" id="UP000594864"/>
    </source>
</evidence>
<gene>
    <name evidence="2" type="ORF">I6H02_18355</name>
</gene>
<evidence type="ECO:0000313" key="2">
    <source>
        <dbReference type="EMBL" id="QPR03592.1"/>
    </source>
</evidence>